<feature type="region of interest" description="Disordered" evidence="1">
    <location>
        <begin position="1"/>
        <end position="24"/>
    </location>
</feature>
<name>A0AAJ4XJU0_9BASI</name>
<gene>
    <name evidence="2" type="ORF">MEPE_02381</name>
</gene>
<keyword evidence="3" id="KW-1185">Reference proteome</keyword>
<accession>A0AAJ4XJU0</accession>
<protein>
    <submittedName>
        <fullName evidence="2">Uncharacterized protein</fullName>
    </submittedName>
</protein>
<proteinExistence type="predicted"/>
<dbReference type="Proteomes" id="UP001294444">
    <property type="component" value="Unassembled WGS sequence"/>
</dbReference>
<comment type="caution">
    <text evidence="2">The sequence shown here is derived from an EMBL/GenBank/DDBJ whole genome shotgun (WGS) entry which is preliminary data.</text>
</comment>
<feature type="region of interest" description="Disordered" evidence="1">
    <location>
        <begin position="39"/>
        <end position="63"/>
    </location>
</feature>
<dbReference type="EMBL" id="OAPG01000004">
    <property type="protein sequence ID" value="SNX83674.1"/>
    <property type="molecule type" value="Genomic_DNA"/>
</dbReference>
<dbReference type="AlphaFoldDB" id="A0AAJ4XJU0"/>
<feature type="compositionally biased region" description="Basic and acidic residues" evidence="1">
    <location>
        <begin position="12"/>
        <end position="24"/>
    </location>
</feature>
<evidence type="ECO:0000313" key="2">
    <source>
        <dbReference type="EMBL" id="SNX83674.1"/>
    </source>
</evidence>
<reference evidence="2" key="1">
    <citation type="submission" date="2023-10" db="EMBL/GenBank/DDBJ databases">
        <authorList>
            <person name="Guldener U."/>
        </authorList>
    </citation>
    <scope>NUCLEOTIDE SEQUENCE</scope>
    <source>
        <strain evidence="2">Mp4</strain>
    </source>
</reference>
<evidence type="ECO:0000256" key="1">
    <source>
        <dbReference type="SAM" id="MobiDB-lite"/>
    </source>
</evidence>
<organism evidence="2 3">
    <name type="scientific">Melanopsichium pennsylvanicum</name>
    <dbReference type="NCBI Taxonomy" id="63383"/>
    <lineage>
        <taxon>Eukaryota</taxon>
        <taxon>Fungi</taxon>
        <taxon>Dikarya</taxon>
        <taxon>Basidiomycota</taxon>
        <taxon>Ustilaginomycotina</taxon>
        <taxon>Ustilaginomycetes</taxon>
        <taxon>Ustilaginales</taxon>
        <taxon>Ustilaginaceae</taxon>
        <taxon>Melanopsichium</taxon>
    </lineage>
</organism>
<evidence type="ECO:0000313" key="3">
    <source>
        <dbReference type="Proteomes" id="UP001294444"/>
    </source>
</evidence>
<sequence>MASVTTCLASRNEPDNSARIETEESFSRQIPALIFFRTGDHMNGGFSEDEGKGRGPSPSSFPI</sequence>